<feature type="domain" description="Apple" evidence="17">
    <location>
        <begin position="185"/>
        <end position="266"/>
    </location>
</feature>
<evidence type="ECO:0000256" key="6">
    <source>
        <dbReference type="ARBA" id="ARBA00022777"/>
    </source>
</evidence>
<dbReference type="Gramene" id="KZN04000">
    <property type="protein sequence ID" value="KZN04000"/>
    <property type="gene ID" value="DCAR_004862"/>
</dbReference>
<evidence type="ECO:0000259" key="16">
    <source>
        <dbReference type="PROSITE" id="PS50026"/>
    </source>
</evidence>
<dbReference type="Pfam" id="PF00954">
    <property type="entry name" value="S_locus_glycop"/>
    <property type="match status" value="1"/>
</dbReference>
<dbReference type="Gene3D" id="3.30.200.20">
    <property type="entry name" value="Phosphorylase Kinase, domain 1"/>
    <property type="match status" value="1"/>
</dbReference>
<evidence type="ECO:0000256" key="10">
    <source>
        <dbReference type="ARBA" id="ARBA00047899"/>
    </source>
</evidence>
<protein>
    <recommendedName>
        <fullName evidence="1">non-specific serine/threonine protein kinase</fullName>
        <ecNumber evidence="1">2.7.11.1</ecNumber>
    </recommendedName>
</protein>
<evidence type="ECO:0000256" key="14">
    <source>
        <dbReference type="SAM" id="Phobius"/>
    </source>
</evidence>
<organism evidence="18">
    <name type="scientific">Daucus carota subsp. sativus</name>
    <name type="common">Carrot</name>
    <dbReference type="NCBI Taxonomy" id="79200"/>
    <lineage>
        <taxon>Eukaryota</taxon>
        <taxon>Viridiplantae</taxon>
        <taxon>Streptophyta</taxon>
        <taxon>Embryophyta</taxon>
        <taxon>Tracheophyta</taxon>
        <taxon>Spermatophyta</taxon>
        <taxon>Magnoliopsida</taxon>
        <taxon>eudicotyledons</taxon>
        <taxon>Gunneridae</taxon>
        <taxon>Pentapetalae</taxon>
        <taxon>asterids</taxon>
        <taxon>campanulids</taxon>
        <taxon>Apiales</taxon>
        <taxon>Apiaceae</taxon>
        <taxon>Apioideae</taxon>
        <taxon>Scandiceae</taxon>
        <taxon>Daucinae</taxon>
        <taxon>Daucus</taxon>
        <taxon>Daucus sect. Daucus</taxon>
    </lineage>
</organism>
<evidence type="ECO:0000256" key="9">
    <source>
        <dbReference type="ARBA" id="ARBA00023180"/>
    </source>
</evidence>
<keyword evidence="14" id="KW-0812">Transmembrane</keyword>
<evidence type="ECO:0000256" key="5">
    <source>
        <dbReference type="ARBA" id="ARBA00022741"/>
    </source>
</evidence>
<evidence type="ECO:0000256" key="13">
    <source>
        <dbReference type="PROSITE-ProRule" id="PRU10141"/>
    </source>
</evidence>
<feature type="transmembrane region" description="Helical" evidence="14">
    <location>
        <begin position="282"/>
        <end position="306"/>
    </location>
</feature>
<evidence type="ECO:0000259" key="17">
    <source>
        <dbReference type="PROSITE" id="PS50948"/>
    </source>
</evidence>
<reference evidence="19" key="2">
    <citation type="submission" date="2022-03" db="EMBL/GenBank/DDBJ databases">
        <title>Draft title - Genomic analysis of global carrot germplasm unveils the trajectory of domestication and the origin of high carotenoid orange carrot.</title>
        <authorList>
            <person name="Iorizzo M."/>
            <person name="Ellison S."/>
            <person name="Senalik D."/>
            <person name="Macko-Podgorni A."/>
            <person name="Grzebelus D."/>
            <person name="Bostan H."/>
            <person name="Rolling W."/>
            <person name="Curaba J."/>
            <person name="Simon P."/>
        </authorList>
    </citation>
    <scope>NUCLEOTIDE SEQUENCE</scope>
    <source>
        <tissue evidence="19">Leaf</tissue>
    </source>
</reference>
<dbReference type="Pfam" id="PF08276">
    <property type="entry name" value="PAN_2"/>
    <property type="match status" value="1"/>
</dbReference>
<keyword evidence="4" id="KW-0732">Signal</keyword>
<dbReference type="InterPro" id="IPR000858">
    <property type="entry name" value="S_locus_glycoprot_dom"/>
</dbReference>
<evidence type="ECO:0000313" key="19">
    <source>
        <dbReference type="EMBL" id="WOG86156.1"/>
    </source>
</evidence>
<evidence type="ECO:0000256" key="4">
    <source>
        <dbReference type="ARBA" id="ARBA00022729"/>
    </source>
</evidence>
<evidence type="ECO:0000313" key="20">
    <source>
        <dbReference type="Proteomes" id="UP000077755"/>
    </source>
</evidence>
<dbReference type="EMBL" id="LNRQ01000002">
    <property type="protein sequence ID" value="KZN04000.1"/>
    <property type="molecule type" value="Genomic_DNA"/>
</dbReference>
<dbReference type="InterPro" id="IPR000719">
    <property type="entry name" value="Prot_kinase_dom"/>
</dbReference>
<dbReference type="InterPro" id="IPR003609">
    <property type="entry name" value="Pan_app"/>
</dbReference>
<gene>
    <name evidence="18" type="ORF">DCAR_004862</name>
    <name evidence="19" type="ORF">DCAR_0205357</name>
</gene>
<evidence type="ECO:0000256" key="12">
    <source>
        <dbReference type="PROSITE-ProRule" id="PRU00076"/>
    </source>
</evidence>
<dbReference type="AlphaFoldDB" id="A0A166CK63"/>
<dbReference type="PANTHER" id="PTHR32444:SF235">
    <property type="entry name" value="OS01G0783900 PROTEIN"/>
    <property type="match status" value="1"/>
</dbReference>
<dbReference type="FunFam" id="3.30.200.20:FF:000195">
    <property type="entry name" value="G-type lectin S-receptor-like serine/threonine-protein kinase"/>
    <property type="match status" value="1"/>
</dbReference>
<feature type="binding site" evidence="13">
    <location>
        <position position="378"/>
    </location>
    <ligand>
        <name>ATP</name>
        <dbReference type="ChEBI" id="CHEBI:30616"/>
    </ligand>
</feature>
<sequence>MRLGQDLGNGVDRYLTSWRSADDPSPGNYTMRVSLDGPPQILVRNGSAVQFRFGPWDGVKFSGTSFDNPDPNFISNFYSQQTEIYYQFDVRSDSVTIRGVINPDGNVQVLLWANETQTWKNLQTTQKDICDLYATCGPNGFCNIAKASSGNGVCDCVEGFVPKNPERWRTGDWSGGCVRRTALSCGTGDGFFTLLNRKLPDTRGCWFNQSMNLEECRIKCLNNCSCTAYSTIDIRERGVGCIIWLKDLIDTRDYKLDGANLFVKVAASELGSYKRSRKKRKLVIIVIAVASLVLIVLLGMLLRYVLMKRKQRRNAFTFNSVGDPNNKDKDEELDLPLFDFPVIANATNHFSEKSKLGEGGFGSVYKGVMKDGQEIAVKRLAKDSRQGLTEFKNEISCIAKLQHRNLVRLLGCCIEKDEMLLIYDGYMSPEYALDGIFSVKSDVYSFGVLLLEIVSGMKMRGFYHLDPNLNLLSHAWRLYEEERCLELLDEAAMDSYNQSEVFRTVQIGLLCVQPYPEDRPTMSMVVLMLSSDIQLPQPKQPTFFTERNQFASEFSKVSEMSSSVSTSSVFTPR</sequence>
<evidence type="ECO:0000313" key="18">
    <source>
        <dbReference type="EMBL" id="KZN04000.1"/>
    </source>
</evidence>
<evidence type="ECO:0000256" key="1">
    <source>
        <dbReference type="ARBA" id="ARBA00012513"/>
    </source>
</evidence>
<dbReference type="Proteomes" id="UP000077755">
    <property type="component" value="Chromosome 2"/>
</dbReference>
<dbReference type="InterPro" id="IPR011009">
    <property type="entry name" value="Kinase-like_dom_sf"/>
</dbReference>
<evidence type="ECO:0000256" key="7">
    <source>
        <dbReference type="ARBA" id="ARBA00022840"/>
    </source>
</evidence>
<dbReference type="InterPro" id="IPR001245">
    <property type="entry name" value="Ser-Thr/Tyr_kinase_cat_dom"/>
</dbReference>
<dbReference type="InterPro" id="IPR000742">
    <property type="entry name" value="EGF"/>
</dbReference>
<dbReference type="PANTHER" id="PTHR32444">
    <property type="entry name" value="BULB-TYPE LECTIN DOMAIN-CONTAINING PROTEIN"/>
    <property type="match status" value="1"/>
</dbReference>
<dbReference type="EMBL" id="CP093344">
    <property type="protein sequence ID" value="WOG86156.1"/>
    <property type="molecule type" value="Genomic_DNA"/>
</dbReference>
<evidence type="ECO:0000256" key="3">
    <source>
        <dbReference type="ARBA" id="ARBA00022679"/>
    </source>
</evidence>
<feature type="domain" description="Protein kinase" evidence="15">
    <location>
        <begin position="350"/>
        <end position="573"/>
    </location>
</feature>
<name>A0A166CK63_DAUCS</name>
<keyword evidence="14" id="KW-1133">Transmembrane helix</keyword>
<dbReference type="Pfam" id="PF07714">
    <property type="entry name" value="PK_Tyr_Ser-Thr"/>
    <property type="match status" value="2"/>
</dbReference>
<keyword evidence="7 13" id="KW-0067">ATP-binding</keyword>
<dbReference type="PROSITE" id="PS50026">
    <property type="entry name" value="EGF_3"/>
    <property type="match status" value="1"/>
</dbReference>
<dbReference type="GO" id="GO:0048544">
    <property type="term" value="P:recognition of pollen"/>
    <property type="evidence" value="ECO:0007669"/>
    <property type="project" value="InterPro"/>
</dbReference>
<keyword evidence="20" id="KW-1185">Reference proteome</keyword>
<dbReference type="SUPFAM" id="SSF56112">
    <property type="entry name" value="Protein kinase-like (PK-like)"/>
    <property type="match status" value="1"/>
</dbReference>
<keyword evidence="6" id="KW-0418">Kinase</keyword>
<evidence type="ECO:0000259" key="15">
    <source>
        <dbReference type="PROSITE" id="PS50011"/>
    </source>
</evidence>
<dbReference type="SMART" id="SM00473">
    <property type="entry name" value="PAN_AP"/>
    <property type="match status" value="1"/>
</dbReference>
<keyword evidence="2" id="KW-0723">Serine/threonine-protein kinase</keyword>
<evidence type="ECO:0000256" key="11">
    <source>
        <dbReference type="ARBA" id="ARBA00048679"/>
    </source>
</evidence>
<dbReference type="GO" id="GO:0005524">
    <property type="term" value="F:ATP binding"/>
    <property type="evidence" value="ECO:0007669"/>
    <property type="project" value="UniProtKB-UniRule"/>
</dbReference>
<accession>A0A166CK63</accession>
<reference evidence="18" key="1">
    <citation type="journal article" date="2016" name="Nat. Genet.">
        <title>A high-quality carrot genome assembly provides new insights into carotenoid accumulation and asterid genome evolution.</title>
        <authorList>
            <person name="Iorizzo M."/>
            <person name="Ellison S."/>
            <person name="Senalik D."/>
            <person name="Zeng P."/>
            <person name="Satapoomin P."/>
            <person name="Huang J."/>
            <person name="Bowman M."/>
            <person name="Iovene M."/>
            <person name="Sanseverino W."/>
            <person name="Cavagnaro P."/>
            <person name="Yildiz M."/>
            <person name="Macko-Podgorni A."/>
            <person name="Moranska E."/>
            <person name="Grzebelus E."/>
            <person name="Grzebelus D."/>
            <person name="Ashrafi H."/>
            <person name="Zheng Z."/>
            <person name="Cheng S."/>
            <person name="Spooner D."/>
            <person name="Van Deynze A."/>
            <person name="Simon P."/>
        </authorList>
    </citation>
    <scope>NUCLEOTIDE SEQUENCE [LARGE SCALE GENOMIC DNA]</scope>
    <source>
        <tissue evidence="18">Leaf</tissue>
    </source>
</reference>
<keyword evidence="9" id="KW-0325">Glycoprotein</keyword>
<feature type="domain" description="EGF-like" evidence="16">
    <location>
        <begin position="126"/>
        <end position="166"/>
    </location>
</feature>
<dbReference type="OMA" id="MVKSRYH"/>
<dbReference type="EC" id="2.7.11.1" evidence="1"/>
<dbReference type="GO" id="GO:0004674">
    <property type="term" value="F:protein serine/threonine kinase activity"/>
    <property type="evidence" value="ECO:0007669"/>
    <property type="project" value="UniProtKB-KW"/>
</dbReference>
<comment type="caution">
    <text evidence="12">Lacks conserved residue(s) required for the propagation of feature annotation.</text>
</comment>
<dbReference type="PROSITE" id="PS00107">
    <property type="entry name" value="PROTEIN_KINASE_ATP"/>
    <property type="match status" value="1"/>
</dbReference>
<dbReference type="InterPro" id="IPR017441">
    <property type="entry name" value="Protein_kinase_ATP_BS"/>
</dbReference>
<evidence type="ECO:0000256" key="2">
    <source>
        <dbReference type="ARBA" id="ARBA00022527"/>
    </source>
</evidence>
<keyword evidence="3" id="KW-0808">Transferase</keyword>
<dbReference type="CDD" id="cd01098">
    <property type="entry name" value="PAN_AP_plant"/>
    <property type="match status" value="1"/>
</dbReference>
<proteinExistence type="predicted"/>
<keyword evidence="8" id="KW-1015">Disulfide bond</keyword>
<keyword evidence="12" id="KW-0245">EGF-like domain</keyword>
<dbReference type="Gene3D" id="1.10.510.10">
    <property type="entry name" value="Transferase(Phosphotransferase) domain 1"/>
    <property type="match status" value="1"/>
</dbReference>
<dbReference type="PROSITE" id="PS50948">
    <property type="entry name" value="PAN"/>
    <property type="match status" value="1"/>
</dbReference>
<keyword evidence="14" id="KW-0472">Membrane</keyword>
<evidence type="ECO:0000256" key="8">
    <source>
        <dbReference type="ARBA" id="ARBA00023157"/>
    </source>
</evidence>
<dbReference type="PROSITE" id="PS50011">
    <property type="entry name" value="PROTEIN_KINASE_DOM"/>
    <property type="match status" value="1"/>
</dbReference>
<comment type="catalytic activity">
    <reaction evidence="10">
        <text>L-threonyl-[protein] + ATP = O-phospho-L-threonyl-[protein] + ADP + H(+)</text>
        <dbReference type="Rhea" id="RHEA:46608"/>
        <dbReference type="Rhea" id="RHEA-COMP:11060"/>
        <dbReference type="Rhea" id="RHEA-COMP:11605"/>
        <dbReference type="ChEBI" id="CHEBI:15378"/>
        <dbReference type="ChEBI" id="CHEBI:30013"/>
        <dbReference type="ChEBI" id="CHEBI:30616"/>
        <dbReference type="ChEBI" id="CHEBI:61977"/>
        <dbReference type="ChEBI" id="CHEBI:456216"/>
        <dbReference type="EC" id="2.7.11.1"/>
    </reaction>
</comment>
<keyword evidence="5 13" id="KW-0547">Nucleotide-binding</keyword>
<comment type="catalytic activity">
    <reaction evidence="11">
        <text>L-seryl-[protein] + ATP = O-phospho-L-seryl-[protein] + ADP + H(+)</text>
        <dbReference type="Rhea" id="RHEA:17989"/>
        <dbReference type="Rhea" id="RHEA-COMP:9863"/>
        <dbReference type="Rhea" id="RHEA-COMP:11604"/>
        <dbReference type="ChEBI" id="CHEBI:15378"/>
        <dbReference type="ChEBI" id="CHEBI:29999"/>
        <dbReference type="ChEBI" id="CHEBI:30616"/>
        <dbReference type="ChEBI" id="CHEBI:83421"/>
        <dbReference type="ChEBI" id="CHEBI:456216"/>
        <dbReference type="EC" id="2.7.11.1"/>
    </reaction>
</comment>